<organism evidence="6">
    <name type="scientific">marine sediment metagenome</name>
    <dbReference type="NCBI Taxonomy" id="412755"/>
    <lineage>
        <taxon>unclassified sequences</taxon>
        <taxon>metagenomes</taxon>
        <taxon>ecological metagenomes</taxon>
    </lineage>
</organism>
<evidence type="ECO:0000313" key="6">
    <source>
        <dbReference type="EMBL" id="KKL92641.1"/>
    </source>
</evidence>
<evidence type="ECO:0000256" key="3">
    <source>
        <dbReference type="ARBA" id="ARBA00022679"/>
    </source>
</evidence>
<sequence length="507" mass="57012">MITDLAQIKELCSALLSKRDCIVKDPLGPMANLEPFLAPMDMQSFGELPGPGEGLERLGEQEPAFKNLQQSTLLALRRLVYDGAATDVPAQWGEALLRFCEIKLRGLKTHCRRQWGRGMAARLGLLHVCAFFLDCYHDSKDMRYLSAALKIADLKWLIAWRRLADCLKGEADELTLGCFGLRISLQMAHALNALASERPTCAVVDKPAKGQGDRGKLVCVDPDIAQVTRKRQWPKASPPRVCVFSPSRYSLYTLAVTELLLRGGVEVPFVFVRKLLNFKRLRFEIGWAGRRVFKKIWAKLVLRKHYYSPEPFETLSDLMDGLEIRHRTIDELCKTHSVGLRYCRTLNDPDVLDGLADCRPDIVVFTGGGLIRQPVLDNAGDGVVNCHMGVLPSYRGMDVVEWPIAEGRMSDMGFSVHFMARGVDTGPIIRVQYVGSQPGLTIAQLRRKFEPLMVRAIVGASLDYLEGTVTPQTQLIEDGKQYFMIHPLLRHVAEKRYSQYVRSLPED</sequence>
<dbReference type="EMBL" id="LAZR01019410">
    <property type="protein sequence ID" value="KKL92641.1"/>
    <property type="molecule type" value="Genomic_DNA"/>
</dbReference>
<keyword evidence="4" id="KW-0658">Purine biosynthesis</keyword>
<gene>
    <name evidence="6" type="ORF">LCGC14_1882650</name>
</gene>
<dbReference type="GO" id="GO:0005829">
    <property type="term" value="C:cytosol"/>
    <property type="evidence" value="ECO:0007669"/>
    <property type="project" value="TreeGrafter"/>
</dbReference>
<dbReference type="GO" id="GO:0006189">
    <property type="term" value="P:'de novo' IMP biosynthetic process"/>
    <property type="evidence" value="ECO:0007669"/>
    <property type="project" value="TreeGrafter"/>
</dbReference>
<dbReference type="Gene3D" id="3.40.50.170">
    <property type="entry name" value="Formyl transferase, N-terminal domain"/>
    <property type="match status" value="1"/>
</dbReference>
<dbReference type="AlphaFoldDB" id="A0A0F9GQ41"/>
<dbReference type="GO" id="GO:0004644">
    <property type="term" value="F:phosphoribosylglycinamide formyltransferase activity"/>
    <property type="evidence" value="ECO:0007669"/>
    <property type="project" value="UniProtKB-EC"/>
</dbReference>
<dbReference type="Pfam" id="PF00551">
    <property type="entry name" value="Formyl_trans_N"/>
    <property type="match status" value="1"/>
</dbReference>
<proteinExistence type="predicted"/>
<dbReference type="PANTHER" id="PTHR43369">
    <property type="entry name" value="PHOSPHORIBOSYLGLYCINAMIDE FORMYLTRANSFERASE"/>
    <property type="match status" value="1"/>
</dbReference>
<comment type="pathway">
    <text evidence="1">Purine metabolism; IMP biosynthesis via de novo pathway; N(2)-formyl-N(1)-(5-phospho-D-ribosyl)glycinamide from N(1)-(5-phospho-D-ribosyl)glycinamide (10-formyl THF route): step 1/1.</text>
</comment>
<dbReference type="PANTHER" id="PTHR43369:SF2">
    <property type="entry name" value="PHOSPHORIBOSYLGLYCINAMIDE FORMYLTRANSFERASE"/>
    <property type="match status" value="1"/>
</dbReference>
<evidence type="ECO:0000256" key="4">
    <source>
        <dbReference type="ARBA" id="ARBA00022755"/>
    </source>
</evidence>
<evidence type="ECO:0000256" key="1">
    <source>
        <dbReference type="ARBA" id="ARBA00005054"/>
    </source>
</evidence>
<dbReference type="EC" id="2.1.2.2" evidence="2"/>
<accession>A0A0F9GQ41</accession>
<feature type="domain" description="Formyl transferase N-terminal" evidence="5">
    <location>
        <begin position="344"/>
        <end position="453"/>
    </location>
</feature>
<evidence type="ECO:0000256" key="2">
    <source>
        <dbReference type="ARBA" id="ARBA00012254"/>
    </source>
</evidence>
<name>A0A0F9GQ41_9ZZZZ</name>
<dbReference type="InterPro" id="IPR036477">
    <property type="entry name" value="Formyl_transf_N_sf"/>
</dbReference>
<reference evidence="6" key="1">
    <citation type="journal article" date="2015" name="Nature">
        <title>Complex archaea that bridge the gap between prokaryotes and eukaryotes.</title>
        <authorList>
            <person name="Spang A."/>
            <person name="Saw J.H."/>
            <person name="Jorgensen S.L."/>
            <person name="Zaremba-Niedzwiedzka K."/>
            <person name="Martijn J."/>
            <person name="Lind A.E."/>
            <person name="van Eijk R."/>
            <person name="Schleper C."/>
            <person name="Guy L."/>
            <person name="Ettema T.J."/>
        </authorList>
    </citation>
    <scope>NUCLEOTIDE SEQUENCE</scope>
</reference>
<dbReference type="InterPro" id="IPR002376">
    <property type="entry name" value="Formyl_transf_N"/>
</dbReference>
<keyword evidence="3" id="KW-0808">Transferase</keyword>
<comment type="caution">
    <text evidence="6">The sequence shown here is derived from an EMBL/GenBank/DDBJ whole genome shotgun (WGS) entry which is preliminary data.</text>
</comment>
<evidence type="ECO:0000259" key="5">
    <source>
        <dbReference type="Pfam" id="PF00551"/>
    </source>
</evidence>
<dbReference type="SUPFAM" id="SSF53328">
    <property type="entry name" value="Formyltransferase"/>
    <property type="match status" value="1"/>
</dbReference>
<protein>
    <recommendedName>
        <fullName evidence="2">phosphoribosylglycinamide formyltransferase 1</fullName>
        <ecNumber evidence="2">2.1.2.2</ecNumber>
    </recommendedName>
</protein>